<accession>B7K564</accession>
<dbReference type="InterPro" id="IPR011335">
    <property type="entry name" value="Restrct_endonuc-II-like"/>
</dbReference>
<dbReference type="AlphaFoldDB" id="B7K564"/>
<dbReference type="KEGG" id="cyp:PCC8801_3947"/>
<reference evidence="4" key="1">
    <citation type="journal article" date="2011" name="MBio">
        <title>Novel metabolic attributes of the genus Cyanothece, comprising a group of unicellular nitrogen-fixing Cyanobacteria.</title>
        <authorList>
            <person name="Bandyopadhyay A."/>
            <person name="Elvitigala T."/>
            <person name="Welsh E."/>
            <person name="Stockel J."/>
            <person name="Liberton M."/>
            <person name="Min H."/>
            <person name="Sherman L.A."/>
            <person name="Pakrasi H.B."/>
        </authorList>
    </citation>
    <scope>NUCLEOTIDE SEQUENCE [LARGE SCALE GENOMIC DNA]</scope>
    <source>
        <strain evidence="4">PCC 8801</strain>
    </source>
</reference>
<dbReference type="GO" id="GO:0003676">
    <property type="term" value="F:nucleic acid binding"/>
    <property type="evidence" value="ECO:0007669"/>
    <property type="project" value="InterPro"/>
</dbReference>
<gene>
    <name evidence="3" type="ordered locus">PCC8801_3947</name>
</gene>
<feature type="domain" description="TnsA endonuclease C-terminal" evidence="1">
    <location>
        <begin position="172"/>
        <end position="253"/>
    </location>
</feature>
<dbReference type="RefSeq" id="WP_012597144.1">
    <property type="nucleotide sequence ID" value="NC_011726.1"/>
</dbReference>
<evidence type="ECO:0000259" key="2">
    <source>
        <dbReference type="Pfam" id="PF08722"/>
    </source>
</evidence>
<dbReference type="Pfam" id="PF08722">
    <property type="entry name" value="Tn7_TnsA-like_N"/>
    <property type="match status" value="1"/>
</dbReference>
<dbReference type="InterPro" id="IPR011856">
    <property type="entry name" value="tRNA_endonuc-like_dom_sf"/>
</dbReference>
<evidence type="ECO:0000313" key="3">
    <source>
        <dbReference type="EMBL" id="ACK67890.1"/>
    </source>
</evidence>
<keyword evidence="3" id="KW-0255">Endonuclease</keyword>
<dbReference type="Proteomes" id="UP000008204">
    <property type="component" value="Chromosome"/>
</dbReference>
<keyword evidence="3" id="KW-0540">Nuclease</keyword>
<dbReference type="HOGENOM" id="CLU_076083_0_1_3"/>
<dbReference type="Gene3D" id="3.40.1350.10">
    <property type="match status" value="1"/>
</dbReference>
<dbReference type="InterPro" id="IPR014833">
    <property type="entry name" value="TnsA_N"/>
</dbReference>
<keyword evidence="4" id="KW-1185">Reference proteome</keyword>
<keyword evidence="3" id="KW-0378">Hydrolase</keyword>
<dbReference type="EMBL" id="CP001287">
    <property type="protein sequence ID" value="ACK67890.1"/>
    <property type="molecule type" value="Genomic_DNA"/>
</dbReference>
<dbReference type="OrthoDB" id="5291587at2"/>
<sequence length="276" mass="32240">MLTTRRQWTQTKFERYQKEGRGQGIGQNYVPWIKIQDFPSQGRSHRIPGWKTGRIHHLLSDQEKRTFYLFEWSDAVIDIREQYPLLDLDLAMSIADEMNIKYPEDPENHTPYVLTTDFMITIEREGQPIQVARTVKSTKDLEKKRTAEKLELERRYYLSKNIDWGIITEKGISRIFASNVEWVHPNYQLESTAHADLVELRRIAITLKEKLSTDSTTITKITASLDKEMNLEAGTALSLFKHLVARKQIIVDMFNSKISSSLSTQSIQNIVWDDYE</sequence>
<dbReference type="eggNOG" id="ENOG502Z9E1">
    <property type="taxonomic scope" value="Bacteria"/>
</dbReference>
<dbReference type="Pfam" id="PF08721">
    <property type="entry name" value="Tn7_Tnp_TnsA_C"/>
    <property type="match status" value="1"/>
</dbReference>
<dbReference type="InterPro" id="IPR014832">
    <property type="entry name" value="TnsA_C"/>
</dbReference>
<evidence type="ECO:0000259" key="1">
    <source>
        <dbReference type="Pfam" id="PF08721"/>
    </source>
</evidence>
<dbReference type="Gene3D" id="1.10.10.10">
    <property type="entry name" value="Winged helix-like DNA-binding domain superfamily/Winged helix DNA-binding domain"/>
    <property type="match status" value="1"/>
</dbReference>
<dbReference type="CDD" id="cd22362">
    <property type="entry name" value="TnsA_endonuclease-like"/>
    <property type="match status" value="1"/>
</dbReference>
<dbReference type="InterPro" id="IPR036388">
    <property type="entry name" value="WH-like_DNA-bd_sf"/>
</dbReference>
<name>B7K564_RIPO1</name>
<organism evidence="3 4">
    <name type="scientific">Rippkaea orientalis (strain PCC 8801 / RF-1)</name>
    <name type="common">Cyanothece sp. (strain PCC 8801)</name>
    <dbReference type="NCBI Taxonomy" id="41431"/>
    <lineage>
        <taxon>Bacteria</taxon>
        <taxon>Bacillati</taxon>
        <taxon>Cyanobacteriota</taxon>
        <taxon>Cyanophyceae</taxon>
        <taxon>Oscillatoriophycideae</taxon>
        <taxon>Chroococcales</taxon>
        <taxon>Aphanothecaceae</taxon>
        <taxon>Rippkaea</taxon>
        <taxon>Rippkaea orientalis</taxon>
    </lineage>
</organism>
<evidence type="ECO:0000313" key="4">
    <source>
        <dbReference type="Proteomes" id="UP000008204"/>
    </source>
</evidence>
<dbReference type="SUPFAM" id="SSF52980">
    <property type="entry name" value="Restriction endonuclease-like"/>
    <property type="match status" value="1"/>
</dbReference>
<dbReference type="GO" id="GO:0004519">
    <property type="term" value="F:endonuclease activity"/>
    <property type="evidence" value="ECO:0007669"/>
    <property type="project" value="UniProtKB-KW"/>
</dbReference>
<protein>
    <submittedName>
        <fullName evidence="3">TnsA endonuclease</fullName>
    </submittedName>
</protein>
<dbReference type="STRING" id="41431.PCC8801_3947"/>
<feature type="domain" description="TnsA endonuclease N-terminal" evidence="2">
    <location>
        <begin position="73"/>
        <end position="169"/>
    </location>
</feature>
<proteinExistence type="predicted"/>